<dbReference type="Pfam" id="PF13280">
    <property type="entry name" value="WYL"/>
    <property type="match status" value="1"/>
</dbReference>
<comment type="caution">
    <text evidence="2">The sequence shown here is derived from an EMBL/GenBank/DDBJ whole genome shotgun (WGS) entry which is preliminary data.</text>
</comment>
<dbReference type="InterPro" id="IPR051534">
    <property type="entry name" value="CBASS_pafABC_assoc_protein"/>
</dbReference>
<name>A0ABT1Z6R4_9ACTN</name>
<dbReference type="RefSeq" id="WP_258498575.1">
    <property type="nucleotide sequence ID" value="NZ_JANSKA010000001.1"/>
</dbReference>
<reference evidence="2 3" key="1">
    <citation type="submission" date="2022-08" db="EMBL/GenBank/DDBJ databases">
        <title>Tractidigestivibacter montrealensis type strain KD21.</title>
        <authorList>
            <person name="Diop K."/>
            <person name="Richard C."/>
            <person name="Routy B."/>
        </authorList>
    </citation>
    <scope>NUCLEOTIDE SEQUENCE [LARGE SCALE GENOMIC DNA]</scope>
    <source>
        <strain evidence="2 3">KD21</strain>
    </source>
</reference>
<evidence type="ECO:0000313" key="2">
    <source>
        <dbReference type="EMBL" id="MCR9035902.1"/>
    </source>
</evidence>
<dbReference type="PROSITE" id="PS52050">
    <property type="entry name" value="WYL"/>
    <property type="match status" value="1"/>
</dbReference>
<sequence>MDEREGYSALSKDDEQATRIASLALAFMSSDTISDDTIWHSFYPDLTKPDSYRTAFRRDRAALAECGIMVSRAEGQEALWRVDSASFVESTELSDEDAMALDVACLPLVDDPDFPYGAELRIALSKIDDAFDYPVSVSLPVEERIPSRQLATLQECNLSGQAAQIDYVRADGTTVQRLVAPYGFFGMRGHLYMVAPSIDERGIAVKGSAHTYRIDRVRRASRDAGLSFEIPEDFDVRDWQKLPFQLGPVTCEGVFAIPAESAHEFSQVTLGKGTLFEPDGTSGTKANADNGHSPASLLWRVEISSVEDAASWAIAEDATPIAPAELVSAWRSKLKGVVAYG</sequence>
<organism evidence="2 3">
    <name type="scientific">Tractidigestivibacter montrealensis</name>
    <dbReference type="NCBI Taxonomy" id="2972466"/>
    <lineage>
        <taxon>Bacteria</taxon>
        <taxon>Bacillati</taxon>
        <taxon>Actinomycetota</taxon>
        <taxon>Coriobacteriia</taxon>
        <taxon>Coriobacteriales</taxon>
        <taxon>Atopobiaceae</taxon>
        <taxon>Tractidigestivibacter</taxon>
    </lineage>
</organism>
<evidence type="ECO:0000313" key="3">
    <source>
        <dbReference type="Proteomes" id="UP001204320"/>
    </source>
</evidence>
<dbReference type="PANTHER" id="PTHR34580">
    <property type="match status" value="1"/>
</dbReference>
<dbReference type="InterPro" id="IPR026881">
    <property type="entry name" value="WYL_dom"/>
</dbReference>
<proteinExistence type="predicted"/>
<dbReference type="EMBL" id="JANSKA010000001">
    <property type="protein sequence ID" value="MCR9035902.1"/>
    <property type="molecule type" value="Genomic_DNA"/>
</dbReference>
<feature type="domain" description="WYL" evidence="1">
    <location>
        <begin position="150"/>
        <end position="220"/>
    </location>
</feature>
<gene>
    <name evidence="2" type="ORF">NVS32_02930</name>
</gene>
<accession>A0ABT1Z6R4</accession>
<protein>
    <submittedName>
        <fullName evidence="2">WYL domain-containing protein</fullName>
    </submittedName>
</protein>
<dbReference type="PANTHER" id="PTHR34580:SF1">
    <property type="entry name" value="PROTEIN PAFC"/>
    <property type="match status" value="1"/>
</dbReference>
<keyword evidence="3" id="KW-1185">Reference proteome</keyword>
<dbReference type="Proteomes" id="UP001204320">
    <property type="component" value="Unassembled WGS sequence"/>
</dbReference>
<evidence type="ECO:0000259" key="1">
    <source>
        <dbReference type="Pfam" id="PF13280"/>
    </source>
</evidence>